<accession>A0A1J5P732</accession>
<evidence type="ECO:0000313" key="1">
    <source>
        <dbReference type="EMBL" id="OIQ63599.1"/>
    </source>
</evidence>
<protein>
    <submittedName>
        <fullName evidence="1">Uncharacterized protein</fullName>
    </submittedName>
</protein>
<dbReference type="AlphaFoldDB" id="A0A1J5P732"/>
<dbReference type="EMBL" id="MLJW01008865">
    <property type="protein sequence ID" value="OIQ63599.1"/>
    <property type="molecule type" value="Genomic_DNA"/>
</dbReference>
<name>A0A1J5P732_9ZZZZ</name>
<reference evidence="1" key="1">
    <citation type="submission" date="2016-10" db="EMBL/GenBank/DDBJ databases">
        <title>Sequence of Gallionella enrichment culture.</title>
        <authorList>
            <person name="Poehlein A."/>
            <person name="Muehling M."/>
            <person name="Daniel R."/>
        </authorList>
    </citation>
    <scope>NUCLEOTIDE SEQUENCE</scope>
</reference>
<gene>
    <name evidence="1" type="ORF">GALL_548600</name>
</gene>
<sequence>MPPRCAAISFSFKPPIGSTLPRRVTSPVIAISLRTGIPVSTETIDVTIPTPALGPSLGVAPSGTWTWISTVSNFGGLIPSSGAIERTKLAAASIDSFITSPSLPVVFIRPLPGSFNASI</sequence>
<proteinExistence type="predicted"/>
<comment type="caution">
    <text evidence="1">The sequence shown here is derived from an EMBL/GenBank/DDBJ whole genome shotgun (WGS) entry which is preliminary data.</text>
</comment>
<organism evidence="1">
    <name type="scientific">mine drainage metagenome</name>
    <dbReference type="NCBI Taxonomy" id="410659"/>
    <lineage>
        <taxon>unclassified sequences</taxon>
        <taxon>metagenomes</taxon>
        <taxon>ecological metagenomes</taxon>
    </lineage>
</organism>